<keyword evidence="3 6" id="KW-0812">Transmembrane</keyword>
<proteinExistence type="predicted"/>
<evidence type="ECO:0000256" key="6">
    <source>
        <dbReference type="SAM" id="Phobius"/>
    </source>
</evidence>
<comment type="subcellular location">
    <subcellularLocation>
        <location evidence="1">Cell membrane</location>
        <topology evidence="1">Multi-pass membrane protein</topology>
    </subcellularLocation>
</comment>
<reference evidence="8" key="1">
    <citation type="journal article" date="2021" name="PeerJ">
        <title>Extensive microbial diversity within the chicken gut microbiome revealed by metagenomics and culture.</title>
        <authorList>
            <person name="Gilroy R."/>
            <person name="Ravi A."/>
            <person name="Getino M."/>
            <person name="Pursley I."/>
            <person name="Horton D.L."/>
            <person name="Alikhan N.F."/>
            <person name="Baker D."/>
            <person name="Gharbi K."/>
            <person name="Hall N."/>
            <person name="Watson M."/>
            <person name="Adriaenssens E.M."/>
            <person name="Foster-Nyarko E."/>
            <person name="Jarju S."/>
            <person name="Secka A."/>
            <person name="Antonio M."/>
            <person name="Oren A."/>
            <person name="Chaudhuri R.R."/>
            <person name="La Ragione R."/>
            <person name="Hildebrand F."/>
            <person name="Pallen M.J."/>
        </authorList>
    </citation>
    <scope>NUCLEOTIDE SEQUENCE</scope>
    <source>
        <strain evidence="8">CHK183-5548</strain>
    </source>
</reference>
<keyword evidence="5 6" id="KW-0472">Membrane</keyword>
<dbReference type="GO" id="GO:0005886">
    <property type="term" value="C:plasma membrane"/>
    <property type="evidence" value="ECO:0007669"/>
    <property type="project" value="UniProtKB-SubCell"/>
</dbReference>
<reference evidence="8" key="2">
    <citation type="submission" date="2021-04" db="EMBL/GenBank/DDBJ databases">
        <authorList>
            <person name="Gilroy R."/>
        </authorList>
    </citation>
    <scope>NUCLEOTIDE SEQUENCE</scope>
    <source>
        <strain evidence="8">CHK183-5548</strain>
    </source>
</reference>
<feature type="domain" description="RDD" evidence="7">
    <location>
        <begin position="23"/>
        <end position="187"/>
    </location>
</feature>
<name>A0A9D2PF76_9FIRM</name>
<protein>
    <submittedName>
        <fullName evidence="8">RDD family protein</fullName>
    </submittedName>
</protein>
<feature type="transmembrane region" description="Helical" evidence="6">
    <location>
        <begin position="29"/>
        <end position="50"/>
    </location>
</feature>
<evidence type="ECO:0000313" key="9">
    <source>
        <dbReference type="Proteomes" id="UP000823883"/>
    </source>
</evidence>
<evidence type="ECO:0000259" key="7">
    <source>
        <dbReference type="Pfam" id="PF06271"/>
    </source>
</evidence>
<feature type="transmembrane region" description="Helical" evidence="6">
    <location>
        <begin position="158"/>
        <end position="176"/>
    </location>
</feature>
<keyword evidence="2" id="KW-1003">Cell membrane</keyword>
<comment type="caution">
    <text evidence="8">The sequence shown here is derived from an EMBL/GenBank/DDBJ whole genome shotgun (WGS) entry which is preliminary data.</text>
</comment>
<organism evidence="8 9">
    <name type="scientific">Candidatus Lachnoclostridium pullistercoris</name>
    <dbReference type="NCBI Taxonomy" id="2838632"/>
    <lineage>
        <taxon>Bacteria</taxon>
        <taxon>Bacillati</taxon>
        <taxon>Bacillota</taxon>
        <taxon>Clostridia</taxon>
        <taxon>Lachnospirales</taxon>
        <taxon>Lachnospiraceae</taxon>
    </lineage>
</organism>
<evidence type="ECO:0000256" key="5">
    <source>
        <dbReference type="ARBA" id="ARBA00023136"/>
    </source>
</evidence>
<accession>A0A9D2PF76</accession>
<evidence type="ECO:0000256" key="3">
    <source>
        <dbReference type="ARBA" id="ARBA00022692"/>
    </source>
</evidence>
<feature type="transmembrane region" description="Helical" evidence="6">
    <location>
        <begin position="126"/>
        <end position="146"/>
    </location>
</feature>
<dbReference type="Proteomes" id="UP000823883">
    <property type="component" value="Unassembled WGS sequence"/>
</dbReference>
<evidence type="ECO:0000313" key="8">
    <source>
        <dbReference type="EMBL" id="HJC48862.1"/>
    </source>
</evidence>
<feature type="transmembrane region" description="Helical" evidence="6">
    <location>
        <begin position="70"/>
        <end position="94"/>
    </location>
</feature>
<gene>
    <name evidence="8" type="ORF">IAA04_12510</name>
</gene>
<dbReference type="InterPro" id="IPR051791">
    <property type="entry name" value="Pra-immunoreactive"/>
</dbReference>
<dbReference type="InterPro" id="IPR010432">
    <property type="entry name" value="RDD"/>
</dbReference>
<dbReference type="PANTHER" id="PTHR36115">
    <property type="entry name" value="PROLINE-RICH ANTIGEN HOMOLOG-RELATED"/>
    <property type="match status" value="1"/>
</dbReference>
<evidence type="ECO:0000256" key="2">
    <source>
        <dbReference type="ARBA" id="ARBA00022475"/>
    </source>
</evidence>
<dbReference type="AlphaFoldDB" id="A0A9D2PF76"/>
<dbReference type="Pfam" id="PF06271">
    <property type="entry name" value="RDD"/>
    <property type="match status" value="1"/>
</dbReference>
<dbReference type="EMBL" id="DWWL01000083">
    <property type="protein sequence ID" value="HJC48862.1"/>
    <property type="molecule type" value="Genomic_DNA"/>
</dbReference>
<evidence type="ECO:0000256" key="1">
    <source>
        <dbReference type="ARBA" id="ARBA00004651"/>
    </source>
</evidence>
<sequence>MAKLAGGRAETAAVVKKEELRPAGLGRRFAAYLVDWYLGALATALPVSVVSMKLFGTVQNQNIMTFQPPFGLIAGALGLFAALIYYVAVPVLLWRGQTPGKRWLKIKIVSGDGQEAGTGQLIIRQLLGIIVVEGSLVSASTIWHQMVSIATGIEVVRPLMYAGMAVSLVSAVLVLMGRRRAIHDMLGGTMVVSCK</sequence>
<evidence type="ECO:0000256" key="4">
    <source>
        <dbReference type="ARBA" id="ARBA00022989"/>
    </source>
</evidence>
<keyword evidence="4 6" id="KW-1133">Transmembrane helix</keyword>